<accession>A0A0E0JCV6</accession>
<dbReference type="Proteomes" id="UP000006591">
    <property type="component" value="Chromosome 12"/>
</dbReference>
<feature type="compositionally biased region" description="Gly residues" evidence="1">
    <location>
        <begin position="70"/>
        <end position="81"/>
    </location>
</feature>
<feature type="compositionally biased region" description="Gly residues" evidence="1">
    <location>
        <begin position="154"/>
        <end position="166"/>
    </location>
</feature>
<name>A0A0E0JCV6_ORYNI</name>
<proteinExistence type="predicted"/>
<feature type="region of interest" description="Disordered" evidence="1">
    <location>
        <begin position="131"/>
        <end position="230"/>
    </location>
</feature>
<feature type="compositionally biased region" description="Gly residues" evidence="1">
    <location>
        <begin position="175"/>
        <end position="185"/>
    </location>
</feature>
<sequence>MKGLLLPPNVAGVVDEVETARQLGEHMDQICSRSKHTILREERVVGGGEVDEPVPLQVRVLVGVEEGGGGVEGVGDHGGATVGDEVGPLDDVDVGGGGDDRVVGEVGGEVGPVGVWRLGIEVEDVEVPGVVEREEDAAERGGVARGAGDEVGEARGGSGGWRGGGELVLDEEGGVGRAGGGGGGEGEGEGEGGEEDEEEEGEGGADGEGEKPAAIDGGGGGGAGGVTVVCGRKEHRGGGLWREERRENLHLVMKGIHH</sequence>
<dbReference type="EnsemblPlants" id="ONIVA12G18840.1">
    <property type="protein sequence ID" value="ONIVA12G18840.1"/>
    <property type="gene ID" value="ONIVA12G18840"/>
</dbReference>
<keyword evidence="3" id="KW-1185">Reference proteome</keyword>
<dbReference type="HOGENOM" id="CLU_1079207_0_0_1"/>
<evidence type="ECO:0000256" key="1">
    <source>
        <dbReference type="SAM" id="MobiDB-lite"/>
    </source>
</evidence>
<protein>
    <submittedName>
        <fullName evidence="2">Uncharacterized protein</fullName>
    </submittedName>
</protein>
<feature type="compositionally biased region" description="Gly residues" evidence="1">
    <location>
        <begin position="216"/>
        <end position="225"/>
    </location>
</feature>
<feature type="region of interest" description="Disordered" evidence="1">
    <location>
        <begin position="70"/>
        <end position="96"/>
    </location>
</feature>
<dbReference type="Gramene" id="ONIVA12G18840.1">
    <property type="protein sequence ID" value="ONIVA12G18840.1"/>
    <property type="gene ID" value="ONIVA12G18840"/>
</dbReference>
<reference evidence="2" key="2">
    <citation type="submission" date="2018-04" db="EMBL/GenBank/DDBJ databases">
        <title>OnivRS2 (Oryza nivara Reference Sequence Version 2).</title>
        <authorList>
            <person name="Zhang J."/>
            <person name="Kudrna D."/>
            <person name="Lee S."/>
            <person name="Talag J."/>
            <person name="Rajasekar S."/>
            <person name="Welchert J."/>
            <person name="Hsing Y.-I."/>
            <person name="Wing R.A."/>
        </authorList>
    </citation>
    <scope>NUCLEOTIDE SEQUENCE [LARGE SCALE GENOMIC DNA]</scope>
    <source>
        <strain evidence="2">SL10</strain>
    </source>
</reference>
<organism evidence="2">
    <name type="scientific">Oryza nivara</name>
    <name type="common">Indian wild rice</name>
    <name type="synonym">Oryza sativa f. spontanea</name>
    <dbReference type="NCBI Taxonomy" id="4536"/>
    <lineage>
        <taxon>Eukaryota</taxon>
        <taxon>Viridiplantae</taxon>
        <taxon>Streptophyta</taxon>
        <taxon>Embryophyta</taxon>
        <taxon>Tracheophyta</taxon>
        <taxon>Spermatophyta</taxon>
        <taxon>Magnoliopsida</taxon>
        <taxon>Liliopsida</taxon>
        <taxon>Poales</taxon>
        <taxon>Poaceae</taxon>
        <taxon>BOP clade</taxon>
        <taxon>Oryzoideae</taxon>
        <taxon>Oryzeae</taxon>
        <taxon>Oryzinae</taxon>
        <taxon>Oryza</taxon>
    </lineage>
</organism>
<evidence type="ECO:0000313" key="3">
    <source>
        <dbReference type="Proteomes" id="UP000006591"/>
    </source>
</evidence>
<feature type="compositionally biased region" description="Acidic residues" evidence="1">
    <location>
        <begin position="186"/>
        <end position="207"/>
    </location>
</feature>
<evidence type="ECO:0000313" key="2">
    <source>
        <dbReference type="EnsemblPlants" id="ONIVA12G18840.1"/>
    </source>
</evidence>
<dbReference type="AlphaFoldDB" id="A0A0E0JCV6"/>
<reference evidence="2" key="1">
    <citation type="submission" date="2015-04" db="UniProtKB">
        <authorList>
            <consortium name="EnsemblPlants"/>
        </authorList>
    </citation>
    <scope>IDENTIFICATION</scope>
    <source>
        <strain evidence="2">SL10</strain>
    </source>
</reference>